<keyword evidence="1" id="KW-0732">Signal</keyword>
<dbReference type="InterPro" id="IPR036909">
    <property type="entry name" value="Cyt_c-like_dom_sf"/>
</dbReference>
<comment type="caution">
    <text evidence="2">The sequence shown here is derived from an EMBL/GenBank/DDBJ whole genome shotgun (WGS) entry which is preliminary data.</text>
</comment>
<evidence type="ECO:0000256" key="1">
    <source>
        <dbReference type="SAM" id="SignalP"/>
    </source>
</evidence>
<dbReference type="GO" id="GO:0020037">
    <property type="term" value="F:heme binding"/>
    <property type="evidence" value="ECO:0007669"/>
    <property type="project" value="InterPro"/>
</dbReference>
<gene>
    <name evidence="2" type="ORF">CLN94_11575</name>
</gene>
<dbReference type="Proteomes" id="UP000243507">
    <property type="component" value="Unassembled WGS sequence"/>
</dbReference>
<dbReference type="GO" id="GO:0009055">
    <property type="term" value="F:electron transfer activity"/>
    <property type="evidence" value="ECO:0007669"/>
    <property type="project" value="InterPro"/>
</dbReference>
<keyword evidence="3" id="KW-1185">Reference proteome</keyword>
<accession>A0A2A4CIA2</accession>
<protein>
    <recommendedName>
        <fullName evidence="4">Cytochrome c domain-containing protein</fullName>
    </recommendedName>
</protein>
<evidence type="ECO:0008006" key="4">
    <source>
        <dbReference type="Google" id="ProtNLM"/>
    </source>
</evidence>
<feature type="signal peptide" evidence="1">
    <location>
        <begin position="1"/>
        <end position="17"/>
    </location>
</feature>
<reference evidence="2 3" key="1">
    <citation type="submission" date="2017-09" db="EMBL/GenBank/DDBJ databases">
        <title>A multilocus sequence analysis scheme for characterization of bacteria in the genus Thioclava.</title>
        <authorList>
            <person name="Liu Y."/>
            <person name="Shao Z."/>
        </authorList>
    </citation>
    <scope>NUCLEOTIDE SEQUENCE [LARGE SCALE GENOMIC DNA]</scope>
    <source>
        <strain evidence="2 3">CAU 1312</strain>
    </source>
</reference>
<dbReference type="RefSeq" id="WP_096434112.1">
    <property type="nucleotide sequence ID" value="NZ_NTJD01000009.1"/>
</dbReference>
<dbReference type="OrthoDB" id="7376456at2"/>
<name>A0A2A4CIA2_9RHOB</name>
<sequence length="86" mass="9035">MRRALVLALCWGGAALADPLPEQLAAGQAAYQAKCQRCHRTPEPLLRATAELSPEEKAAHFEAVLATHHSPGPEAAAAIAAWLASL</sequence>
<dbReference type="AlphaFoldDB" id="A0A2A4CIA2"/>
<organism evidence="2 3">
    <name type="scientific">Pseudothioclava arenosa</name>
    <dbReference type="NCBI Taxonomy" id="1795308"/>
    <lineage>
        <taxon>Bacteria</taxon>
        <taxon>Pseudomonadati</taxon>
        <taxon>Pseudomonadota</taxon>
        <taxon>Alphaproteobacteria</taxon>
        <taxon>Rhodobacterales</taxon>
        <taxon>Paracoccaceae</taxon>
        <taxon>Pseudothioclava</taxon>
    </lineage>
</organism>
<dbReference type="SUPFAM" id="SSF46626">
    <property type="entry name" value="Cytochrome c"/>
    <property type="match status" value="1"/>
</dbReference>
<dbReference type="EMBL" id="NTJD01000009">
    <property type="protein sequence ID" value="PCD75793.1"/>
    <property type="molecule type" value="Genomic_DNA"/>
</dbReference>
<feature type="chain" id="PRO_5013285891" description="Cytochrome c domain-containing protein" evidence="1">
    <location>
        <begin position="18"/>
        <end position="86"/>
    </location>
</feature>
<evidence type="ECO:0000313" key="3">
    <source>
        <dbReference type="Proteomes" id="UP000243507"/>
    </source>
</evidence>
<evidence type="ECO:0000313" key="2">
    <source>
        <dbReference type="EMBL" id="PCD75793.1"/>
    </source>
</evidence>
<proteinExistence type="predicted"/>